<organism evidence="2 3">
    <name type="scientific">Algoriphagus hitonicola</name>
    <dbReference type="NCBI Taxonomy" id="435880"/>
    <lineage>
        <taxon>Bacteria</taxon>
        <taxon>Pseudomonadati</taxon>
        <taxon>Bacteroidota</taxon>
        <taxon>Cytophagia</taxon>
        <taxon>Cytophagales</taxon>
        <taxon>Cyclobacteriaceae</taxon>
        <taxon>Algoriphagus</taxon>
    </lineage>
</organism>
<feature type="chain" id="PRO_5011721877" description="Outer membrane protein beta-barrel domain-containing protein" evidence="1">
    <location>
        <begin position="24"/>
        <end position="198"/>
    </location>
</feature>
<evidence type="ECO:0000256" key="1">
    <source>
        <dbReference type="SAM" id="SignalP"/>
    </source>
</evidence>
<accession>A0A1I2WZX5</accession>
<dbReference type="OrthoDB" id="966005at2"/>
<evidence type="ECO:0008006" key="4">
    <source>
        <dbReference type="Google" id="ProtNLM"/>
    </source>
</evidence>
<dbReference type="RefSeq" id="WP_143189567.1">
    <property type="nucleotide sequence ID" value="NZ_FOPC01000015.1"/>
</dbReference>
<feature type="signal peptide" evidence="1">
    <location>
        <begin position="1"/>
        <end position="23"/>
    </location>
</feature>
<dbReference type="Proteomes" id="UP000199642">
    <property type="component" value="Unassembled WGS sequence"/>
</dbReference>
<dbReference type="EMBL" id="FOPC01000015">
    <property type="protein sequence ID" value="SFH06850.1"/>
    <property type="molecule type" value="Genomic_DNA"/>
</dbReference>
<evidence type="ECO:0000313" key="3">
    <source>
        <dbReference type="Proteomes" id="UP000199642"/>
    </source>
</evidence>
<dbReference type="AlphaFoldDB" id="A0A1I2WZX5"/>
<sequence>MSIPNKYMLFSALMILVFSKNHATAQSKDLVESKAEIFMAKNVLHADFAWSAVGYSLNYGRIIFQKDKLKLAGSAGFSMLFQDEIESIHSGYVKPVFLTEITAFSGRSKHNLEFGTGFYTYRDKRYYVDGEIPGTTTNKAFWVKSIVPRVGYRYQKPEGGFFFRIGYTPRIDFINEEFALETVNFYLFGLSSSLGLSF</sequence>
<gene>
    <name evidence="2" type="ORF">SAMN04487988_11551</name>
</gene>
<protein>
    <recommendedName>
        <fullName evidence="4">Outer membrane protein beta-barrel domain-containing protein</fullName>
    </recommendedName>
</protein>
<dbReference type="STRING" id="435880.SAMN04487988_11551"/>
<keyword evidence="1" id="KW-0732">Signal</keyword>
<name>A0A1I2WZX5_9BACT</name>
<reference evidence="3" key="1">
    <citation type="submission" date="2016-10" db="EMBL/GenBank/DDBJ databases">
        <authorList>
            <person name="Varghese N."/>
            <person name="Submissions S."/>
        </authorList>
    </citation>
    <scope>NUCLEOTIDE SEQUENCE [LARGE SCALE GENOMIC DNA]</scope>
    <source>
        <strain evidence="3">DSM 19315</strain>
    </source>
</reference>
<keyword evidence="3" id="KW-1185">Reference proteome</keyword>
<proteinExistence type="predicted"/>
<evidence type="ECO:0000313" key="2">
    <source>
        <dbReference type="EMBL" id="SFH06850.1"/>
    </source>
</evidence>